<feature type="compositionally biased region" description="Polar residues" evidence="1">
    <location>
        <begin position="32"/>
        <end position="51"/>
    </location>
</feature>
<evidence type="ECO:0000313" key="4">
    <source>
        <dbReference type="Proteomes" id="UP000294003"/>
    </source>
</evidence>
<reference evidence="3 4" key="1">
    <citation type="submission" date="2018-06" db="EMBL/GenBank/DDBJ databases">
        <title>Complete Genomes of Monosporascus.</title>
        <authorList>
            <person name="Robinson A.J."/>
            <person name="Natvig D.O."/>
        </authorList>
    </citation>
    <scope>NUCLEOTIDE SEQUENCE [LARGE SCALE GENOMIC DNA]</scope>
    <source>
        <strain evidence="3 4">CBS 609.92</strain>
    </source>
</reference>
<accession>A0ABY0H3S8</accession>
<organism evidence="3 4">
    <name type="scientific">Monosporascus cannonballus</name>
    <dbReference type="NCBI Taxonomy" id="155416"/>
    <lineage>
        <taxon>Eukaryota</taxon>
        <taxon>Fungi</taxon>
        <taxon>Dikarya</taxon>
        <taxon>Ascomycota</taxon>
        <taxon>Pezizomycotina</taxon>
        <taxon>Sordariomycetes</taxon>
        <taxon>Xylariomycetidae</taxon>
        <taxon>Xylariales</taxon>
        <taxon>Xylariales incertae sedis</taxon>
        <taxon>Monosporascus</taxon>
    </lineage>
</organism>
<dbReference type="Proteomes" id="UP000294003">
    <property type="component" value="Unassembled WGS sequence"/>
</dbReference>
<sequence length="120" mass="12543">MADVDLSVVVEQGYGYNMVGVRDGFRIRANDDSSSSTTPGLDQTLGPSNSAPEAGNTAISTTTTPAPSGLSFGVTEFEFSTGAKARIFVGVGAAAVFIALRIFYSGGVRTNLLDLEKCRR</sequence>
<feature type="region of interest" description="Disordered" evidence="1">
    <location>
        <begin position="30"/>
        <end position="67"/>
    </location>
</feature>
<evidence type="ECO:0000313" key="3">
    <source>
        <dbReference type="EMBL" id="RYO80911.1"/>
    </source>
</evidence>
<dbReference type="EMBL" id="QJNS01000272">
    <property type="protein sequence ID" value="RYO80911.1"/>
    <property type="molecule type" value="Genomic_DNA"/>
</dbReference>
<feature type="compositionally biased region" description="Low complexity" evidence="1">
    <location>
        <begin position="57"/>
        <end position="67"/>
    </location>
</feature>
<feature type="transmembrane region" description="Helical" evidence="2">
    <location>
        <begin position="87"/>
        <end position="104"/>
    </location>
</feature>
<keyword evidence="2" id="KW-0472">Membrane</keyword>
<keyword evidence="2" id="KW-0812">Transmembrane</keyword>
<name>A0ABY0H3S8_9PEZI</name>
<proteinExistence type="predicted"/>
<keyword evidence="2" id="KW-1133">Transmembrane helix</keyword>
<gene>
    <name evidence="3" type="ORF">DL762_007400</name>
</gene>
<comment type="caution">
    <text evidence="3">The sequence shown here is derived from an EMBL/GenBank/DDBJ whole genome shotgun (WGS) entry which is preliminary data.</text>
</comment>
<evidence type="ECO:0000256" key="1">
    <source>
        <dbReference type="SAM" id="MobiDB-lite"/>
    </source>
</evidence>
<keyword evidence="4" id="KW-1185">Reference proteome</keyword>
<protein>
    <submittedName>
        <fullName evidence="3">Uncharacterized protein</fullName>
    </submittedName>
</protein>
<evidence type="ECO:0000256" key="2">
    <source>
        <dbReference type="SAM" id="Phobius"/>
    </source>
</evidence>